<dbReference type="EMBL" id="JBGOSP010000039">
    <property type="protein sequence ID" value="MFA3842514.1"/>
    <property type="molecule type" value="Genomic_DNA"/>
</dbReference>
<feature type="region of interest" description="Disordered" evidence="1">
    <location>
        <begin position="1"/>
        <end position="36"/>
    </location>
</feature>
<evidence type="ECO:0000313" key="3">
    <source>
        <dbReference type="Proteomes" id="UP001571476"/>
    </source>
</evidence>
<protein>
    <submittedName>
        <fullName evidence="2">Uncharacterized protein</fullName>
    </submittedName>
</protein>
<sequence length="162" mass="17065">MDFPRSAVHEPARSKSAEALGRGVSAQSEGVGDDPGLADRGRLVQAYLARLTSAVAMSQWLSISESAAGCPGMLKCLRFTVLQPRQNSQGLFQGHLMYSGTRHGQFPADGEGFLDGGQCVLAPPHHPQQGGEVVQNAGEVGQERVGTGRSQFPADGRPARSP</sequence>
<feature type="region of interest" description="Disordered" evidence="1">
    <location>
        <begin position="124"/>
        <end position="162"/>
    </location>
</feature>
<gene>
    <name evidence="2" type="ORF">ACEG43_41140</name>
</gene>
<reference evidence="2 3" key="1">
    <citation type="submission" date="2024-08" db="EMBL/GenBank/DDBJ databases">
        <title>Genome sequence of Streptomyces aureus CACIA-1.46HGO.</title>
        <authorList>
            <person name="Evangelista-Martinez Z."/>
        </authorList>
    </citation>
    <scope>NUCLEOTIDE SEQUENCE [LARGE SCALE GENOMIC DNA]</scope>
    <source>
        <strain evidence="2 3">CACIA-1.46HGO</strain>
    </source>
</reference>
<feature type="compositionally biased region" description="Basic and acidic residues" evidence="1">
    <location>
        <begin position="7"/>
        <end position="16"/>
    </location>
</feature>
<dbReference type="Proteomes" id="UP001571476">
    <property type="component" value="Unassembled WGS sequence"/>
</dbReference>
<evidence type="ECO:0000313" key="2">
    <source>
        <dbReference type="EMBL" id="MFA3842514.1"/>
    </source>
</evidence>
<evidence type="ECO:0000256" key="1">
    <source>
        <dbReference type="SAM" id="MobiDB-lite"/>
    </source>
</evidence>
<name>A0ABV4SVN6_9ACTN</name>
<accession>A0ABV4SVN6</accession>
<proteinExistence type="predicted"/>
<keyword evidence="3" id="KW-1185">Reference proteome</keyword>
<organism evidence="2 3">
    <name type="scientific">Streptomyces aureus</name>
    <dbReference type="NCBI Taxonomy" id="193461"/>
    <lineage>
        <taxon>Bacteria</taxon>
        <taxon>Bacillati</taxon>
        <taxon>Actinomycetota</taxon>
        <taxon>Actinomycetes</taxon>
        <taxon>Kitasatosporales</taxon>
        <taxon>Streptomycetaceae</taxon>
        <taxon>Streptomyces</taxon>
    </lineage>
</organism>
<dbReference type="RefSeq" id="WP_372566462.1">
    <property type="nucleotide sequence ID" value="NZ_JBGOSP010000039.1"/>
</dbReference>
<comment type="caution">
    <text evidence="2">The sequence shown here is derived from an EMBL/GenBank/DDBJ whole genome shotgun (WGS) entry which is preliminary data.</text>
</comment>